<dbReference type="RefSeq" id="WP_107493134.1">
    <property type="nucleotide sequence ID" value="NZ_PZKC01000005.1"/>
</dbReference>
<keyword evidence="7" id="KW-1185">Reference proteome</keyword>
<dbReference type="OrthoDB" id="5288149at2"/>
<name>A0A2T4IG21_9RHOO</name>
<organism evidence="6 7">
    <name type="scientific">Pseudothauera lacus</name>
    <dbReference type="NCBI Taxonomy" id="2136175"/>
    <lineage>
        <taxon>Bacteria</taxon>
        <taxon>Pseudomonadati</taxon>
        <taxon>Pseudomonadota</taxon>
        <taxon>Betaproteobacteria</taxon>
        <taxon>Rhodocyclales</taxon>
        <taxon>Zoogloeaceae</taxon>
        <taxon>Pseudothauera</taxon>
    </lineage>
</organism>
<dbReference type="GO" id="GO:0005886">
    <property type="term" value="C:plasma membrane"/>
    <property type="evidence" value="ECO:0007669"/>
    <property type="project" value="InterPro"/>
</dbReference>
<sequence>MSAAAPPSAAPPRRRGRRFAGLAAVLLCVLALTLGWLLASEGGLRAAVRLATWASGGQLQFVDVRGRVLGPLSIAELRFESAAQRFIVRELATDWQPVALLQRRLHVDRLQMAELRLATAPDPDAGPLELPRTLRLPLALEVGRLQVGRVVVEAWPVAADAAPQFLVEALSGALRSDAHSHVVTDLELQLPAVTVTVDALSLAADPPYTLAATGGLQGSHEEREFAARFSLAGDLAEPQLALQASGAGLSGELQLHATPFAAVPLRSLQLALSGVDPAAFHAAAPHALLRLEARLAGVAGEHGGDWALAGTLAGDNAVPGAIDGGQLPLERFSSALRWEAGHVGVHDMALVLAGGGRVAGSVQWIGDAEAAPVAAHREDALRGRVDAALTLQGVDPARVRGDWPALPIDGVIEARAEGVQQSAQLRLQTAGARLEAELTVDGGAAVTRFEASARLREVVPQRFLAAAPAGKLGLDVEASGKFGEAVEVALDWRLVDARIEGRAFSADGRLALAGERIVDAALHFALGDNRLRVDGAWGAPADRLRFNLDAPRLDSLGFGIAGRAGLVGELGGTAAEPAGHFILHADHLSLPGDVRVDGLNAQGRMDAGLDGPLQLALGLSGIGDTARRWLDSVALAVDGRRSAHRITVHASTAEDSLSAALDGGLGGEDGLQWSGRIDELAVGGRFPARLQAPVGLRAGSQHVELDAAHIEAGEQGSIRFLQTLWTPQRTVLRGTLSGLALGLQTRADGRPRRGPGPLVLGAEWDLRLAASAEGELRIFREAGDLEISGEISTRLGLEHLEAWLTARDNRLALAVDARGSEFGSLNAALTALAERGPGGTWGLAPEGALLGSARLQMPSIAWMGRLLQENVDTAGSLEAEFSFSGTPAAPLAAGRIRGRDLAVALVDQGLQLSGGELLAEFDRDRLRLTRLSFVSPNRVRPRDNRPPVAALTATAGTLEAGGEIALDSGEGHFSFTADRLPMLQRVDRWLIVSGRGEGRSTWTSLALNADLSADAGYVEFAETPAPSLSDDVVVLGREAPGGSALAIDADIRVAMGDHLYFSALGVDTRLTGALRVRMSEGRPLTAVGTIATAGGVFRGYGQNLSIERGLINFQGAVDNPGLNIVALRKGLAVEAGVAIGGSVRRPQVRLVSEPTVPDPEKLSWIVLGRPPAAGSGADLGLLLPAAQALLGGPGGGMTEQLSRSLGFDEFAIGQGEVGGISRRATSRVVGSGTAVDDGGVGGQVLTVGKRLSADLLLSFEQSLGGAESLVKLTYQLSRQVSLVARGGSDNAVDLYYTISFR</sequence>
<dbReference type="GO" id="GO:0009306">
    <property type="term" value="P:protein secretion"/>
    <property type="evidence" value="ECO:0007669"/>
    <property type="project" value="InterPro"/>
</dbReference>
<protein>
    <submittedName>
        <fullName evidence="6">DUF490 domain-containing protein</fullName>
    </submittedName>
</protein>
<gene>
    <name evidence="6" type="ORF">C8261_07935</name>
</gene>
<proteinExistence type="predicted"/>
<reference evidence="6 7" key="1">
    <citation type="submission" date="2018-03" db="EMBL/GenBank/DDBJ databases">
        <authorList>
            <person name="Keele B.F."/>
        </authorList>
    </citation>
    <scope>NUCLEOTIDE SEQUENCE [LARGE SCALE GENOMIC DNA]</scope>
    <source>
        <strain evidence="6 7">D20</strain>
    </source>
</reference>
<dbReference type="PANTHER" id="PTHR36985:SF1">
    <property type="entry name" value="TRANSLOCATION AND ASSEMBLY MODULE SUBUNIT TAMB"/>
    <property type="match status" value="1"/>
</dbReference>
<dbReference type="GO" id="GO:0097347">
    <property type="term" value="C:TAM protein secretion complex"/>
    <property type="evidence" value="ECO:0007669"/>
    <property type="project" value="TreeGrafter"/>
</dbReference>
<dbReference type="InterPro" id="IPR007452">
    <property type="entry name" value="TamB_C"/>
</dbReference>
<dbReference type="PANTHER" id="PTHR36985">
    <property type="entry name" value="TRANSLOCATION AND ASSEMBLY MODULE SUBUNIT TAMB"/>
    <property type="match status" value="1"/>
</dbReference>
<accession>A0A2T4IG21</accession>
<comment type="subcellular location">
    <subcellularLocation>
        <location evidence="1">Membrane</location>
        <topology evidence="1">Single-pass membrane protein</topology>
    </subcellularLocation>
</comment>
<evidence type="ECO:0000256" key="2">
    <source>
        <dbReference type="ARBA" id="ARBA00022692"/>
    </source>
</evidence>
<dbReference type="Pfam" id="PF04357">
    <property type="entry name" value="TamB"/>
    <property type="match status" value="1"/>
</dbReference>
<evidence type="ECO:0000259" key="5">
    <source>
        <dbReference type="Pfam" id="PF04357"/>
    </source>
</evidence>
<evidence type="ECO:0000313" key="7">
    <source>
        <dbReference type="Proteomes" id="UP000241193"/>
    </source>
</evidence>
<keyword evidence="4" id="KW-0472">Membrane</keyword>
<evidence type="ECO:0000256" key="1">
    <source>
        <dbReference type="ARBA" id="ARBA00004167"/>
    </source>
</evidence>
<evidence type="ECO:0000313" key="6">
    <source>
        <dbReference type="EMBL" id="PTD96733.1"/>
    </source>
</evidence>
<evidence type="ECO:0000256" key="3">
    <source>
        <dbReference type="ARBA" id="ARBA00022989"/>
    </source>
</evidence>
<feature type="domain" description="Translocation and assembly module TamB C-terminal" evidence="5">
    <location>
        <begin position="952"/>
        <end position="1300"/>
    </location>
</feature>
<comment type="caution">
    <text evidence="6">The sequence shown here is derived from an EMBL/GenBank/DDBJ whole genome shotgun (WGS) entry which is preliminary data.</text>
</comment>
<keyword evidence="2" id="KW-0812">Transmembrane</keyword>
<keyword evidence="3" id="KW-1133">Transmembrane helix</keyword>
<evidence type="ECO:0000256" key="4">
    <source>
        <dbReference type="ARBA" id="ARBA00023136"/>
    </source>
</evidence>
<dbReference type="Proteomes" id="UP000241193">
    <property type="component" value="Unassembled WGS sequence"/>
</dbReference>
<reference evidence="6 7" key="2">
    <citation type="submission" date="2018-04" db="EMBL/GenBank/DDBJ databases">
        <title>Thauera lacus sp. nov., isolated from an saline lake in Inner Mongolia, China.</title>
        <authorList>
            <person name="Liang Q.-Y."/>
        </authorList>
    </citation>
    <scope>NUCLEOTIDE SEQUENCE [LARGE SCALE GENOMIC DNA]</scope>
    <source>
        <strain evidence="6 7">D20</strain>
    </source>
</reference>
<dbReference type="EMBL" id="PZKC01000005">
    <property type="protein sequence ID" value="PTD96733.1"/>
    <property type="molecule type" value="Genomic_DNA"/>
</dbReference>